<gene>
    <name evidence="2" type="primary">Cnot1</name>
    <name evidence="2" type="ORF">CK203_088803</name>
</gene>
<evidence type="ECO:0000313" key="3">
    <source>
        <dbReference type="Proteomes" id="UP000288805"/>
    </source>
</evidence>
<dbReference type="FunFam" id="1.25.40.840:FF:000010">
    <property type="entry name" value="Uncharacterized protein"/>
    <property type="match status" value="1"/>
</dbReference>
<comment type="caution">
    <text evidence="2">The sequence shown here is derived from an EMBL/GenBank/DDBJ whole genome shotgun (WGS) entry which is preliminary data.</text>
</comment>
<feature type="domain" description="CCR4-NOT transcription complex subunit 1 TTP binding" evidence="1">
    <location>
        <begin position="40"/>
        <end position="134"/>
    </location>
</feature>
<dbReference type="InterPro" id="IPR038535">
    <property type="entry name" value="CNOT1_TTP_bind_sf"/>
</dbReference>
<dbReference type="GO" id="GO:0030015">
    <property type="term" value="C:CCR4-NOT core complex"/>
    <property type="evidence" value="ECO:0007669"/>
    <property type="project" value="InterPro"/>
</dbReference>
<dbReference type="PANTHER" id="PTHR13162:SF8">
    <property type="entry name" value="CCR4-NOT TRANSCRIPTION COMPLEX SUBUNIT 1"/>
    <property type="match status" value="1"/>
</dbReference>
<dbReference type="InterPro" id="IPR032193">
    <property type="entry name" value="CNOT1_TTP_bind"/>
</dbReference>
<protein>
    <submittedName>
        <fullName evidence="2">CCR4-NOT transcription complex subunit 1</fullName>
    </submittedName>
</protein>
<dbReference type="Gene3D" id="1.25.40.840">
    <property type="entry name" value="CCR4-NOT transcription complex subunit 1 TTP binding domain"/>
    <property type="match status" value="1"/>
</dbReference>
<accession>A0A438BRL7</accession>
<dbReference type="PANTHER" id="PTHR13162">
    <property type="entry name" value="CCR4-NOT TRANSCRIPTION COMPLEX"/>
    <property type="match status" value="1"/>
</dbReference>
<dbReference type="AlphaFoldDB" id="A0A438BRL7"/>
<sequence length="137" mass="15802">MNINEETSSIFWKVLQANTDQIASKQLSEELKSLHRASMHVSPRLQNVGASDSSTSDVYTNDIEAEANSYFHQIFSGQLTIDSMIQMLARFKESSDRREQSIFECMIQNLFEEYRFFPRYPEKQLKIAAGLFGTFTL</sequence>
<evidence type="ECO:0000259" key="1">
    <source>
        <dbReference type="Pfam" id="PF16417"/>
    </source>
</evidence>
<name>A0A438BRL7_VITVI</name>
<proteinExistence type="predicted"/>
<reference evidence="2 3" key="1">
    <citation type="journal article" date="2018" name="PLoS Genet.">
        <title>Population sequencing reveals clonal diversity and ancestral inbreeding in the grapevine cultivar Chardonnay.</title>
        <authorList>
            <person name="Roach M.J."/>
            <person name="Johnson D.L."/>
            <person name="Bohlmann J."/>
            <person name="van Vuuren H.J."/>
            <person name="Jones S.J."/>
            <person name="Pretorius I.S."/>
            <person name="Schmidt S.A."/>
            <person name="Borneman A.R."/>
        </authorList>
    </citation>
    <scope>NUCLEOTIDE SEQUENCE [LARGE SCALE GENOMIC DNA]</scope>
    <source>
        <strain evidence="3">cv. Chardonnay</strain>
        <tissue evidence="2">Leaf</tissue>
    </source>
</reference>
<dbReference type="EMBL" id="QGNW01002648">
    <property type="protein sequence ID" value="RVW13615.1"/>
    <property type="molecule type" value="Genomic_DNA"/>
</dbReference>
<dbReference type="InterPro" id="IPR040398">
    <property type="entry name" value="Not1"/>
</dbReference>
<evidence type="ECO:0000313" key="2">
    <source>
        <dbReference type="EMBL" id="RVW13615.1"/>
    </source>
</evidence>
<dbReference type="GO" id="GO:0017148">
    <property type="term" value="P:negative regulation of translation"/>
    <property type="evidence" value="ECO:0007669"/>
    <property type="project" value="InterPro"/>
</dbReference>
<dbReference type="Proteomes" id="UP000288805">
    <property type="component" value="Unassembled WGS sequence"/>
</dbReference>
<dbReference type="Pfam" id="PF16417">
    <property type="entry name" value="CNOT1_TTP_bind"/>
    <property type="match status" value="1"/>
</dbReference>
<organism evidence="2 3">
    <name type="scientific">Vitis vinifera</name>
    <name type="common">Grape</name>
    <dbReference type="NCBI Taxonomy" id="29760"/>
    <lineage>
        <taxon>Eukaryota</taxon>
        <taxon>Viridiplantae</taxon>
        <taxon>Streptophyta</taxon>
        <taxon>Embryophyta</taxon>
        <taxon>Tracheophyta</taxon>
        <taxon>Spermatophyta</taxon>
        <taxon>Magnoliopsida</taxon>
        <taxon>eudicotyledons</taxon>
        <taxon>Gunneridae</taxon>
        <taxon>Pentapetalae</taxon>
        <taxon>rosids</taxon>
        <taxon>Vitales</taxon>
        <taxon>Vitaceae</taxon>
        <taxon>Viteae</taxon>
        <taxon>Vitis</taxon>
    </lineage>
</organism>